<dbReference type="Pfam" id="PF00028">
    <property type="entry name" value="Cadherin"/>
    <property type="match status" value="4"/>
</dbReference>
<evidence type="ECO:0000256" key="4">
    <source>
        <dbReference type="ARBA" id="ARBA00022692"/>
    </source>
</evidence>
<reference evidence="21" key="1">
    <citation type="submission" date="2025-08" db="UniProtKB">
        <authorList>
            <consortium name="RefSeq"/>
        </authorList>
    </citation>
    <scope>IDENTIFICATION</scope>
    <source>
        <strain evidence="21">Quisiro</strain>
        <tissue evidence="21">Liver</tissue>
    </source>
</reference>
<evidence type="ECO:0000256" key="18">
    <source>
        <dbReference type="SAM" id="SignalP"/>
    </source>
</evidence>
<dbReference type="InterPro" id="IPR015919">
    <property type="entry name" value="Cadherin-like_sf"/>
</dbReference>
<dbReference type="OrthoDB" id="6079678at2759"/>
<dbReference type="Gene3D" id="2.60.40.60">
    <property type="entry name" value="Cadherins"/>
    <property type="match status" value="6"/>
</dbReference>
<dbReference type="GO" id="GO:0030057">
    <property type="term" value="C:desmosome"/>
    <property type="evidence" value="ECO:0007669"/>
    <property type="project" value="UniProtKB-SubCell"/>
</dbReference>
<evidence type="ECO:0000259" key="19">
    <source>
        <dbReference type="PROSITE" id="PS50268"/>
    </source>
</evidence>
<dbReference type="GO" id="GO:0000902">
    <property type="term" value="P:cell morphogenesis"/>
    <property type="evidence" value="ECO:0007669"/>
    <property type="project" value="TreeGrafter"/>
</dbReference>
<evidence type="ECO:0000256" key="15">
    <source>
        <dbReference type="RuleBase" id="RU003318"/>
    </source>
</evidence>
<dbReference type="GO" id="GO:0016339">
    <property type="term" value="P:calcium-dependent cell-cell adhesion via plasma membrane cell adhesion molecules"/>
    <property type="evidence" value="ECO:0007669"/>
    <property type="project" value="TreeGrafter"/>
</dbReference>
<feature type="domain" description="Cadherin" evidence="19">
    <location>
        <begin position="150"/>
        <end position="232"/>
    </location>
</feature>
<evidence type="ECO:0000256" key="10">
    <source>
        <dbReference type="ARBA" id="ARBA00022949"/>
    </source>
</evidence>
<dbReference type="InterPro" id="IPR039808">
    <property type="entry name" value="Cadherin"/>
</dbReference>
<evidence type="ECO:0000256" key="14">
    <source>
        <dbReference type="PROSITE-ProRule" id="PRU00043"/>
    </source>
</evidence>
<feature type="domain" description="Cadherin" evidence="19">
    <location>
        <begin position="241"/>
        <end position="338"/>
    </location>
</feature>
<feature type="signal peptide" evidence="18">
    <location>
        <begin position="1"/>
        <end position="21"/>
    </location>
</feature>
<keyword evidence="11 17" id="KW-1133">Transmembrane helix</keyword>
<dbReference type="PRINTS" id="PR01818">
    <property type="entry name" value="DESMOCADHERN"/>
</dbReference>
<dbReference type="SUPFAM" id="SSF49313">
    <property type="entry name" value="Cadherin-like"/>
    <property type="match status" value="6"/>
</dbReference>
<comment type="function">
    <text evidence="16">A component of desmosome cell-cell junctions which are required for positive regulation of cellular adhesion. Involved in the interaction of plaque proteins and intermediate filaments mediating cell-cell adhesion.</text>
</comment>
<dbReference type="GO" id="GO:0008013">
    <property type="term" value="F:beta-catenin binding"/>
    <property type="evidence" value="ECO:0007669"/>
    <property type="project" value="TreeGrafter"/>
</dbReference>
<dbReference type="InterPro" id="IPR020894">
    <property type="entry name" value="Cadherin_CS"/>
</dbReference>
<dbReference type="CDD" id="cd11304">
    <property type="entry name" value="Cadherin_repeat"/>
    <property type="match status" value="4"/>
</dbReference>
<comment type="subcellular location">
    <subcellularLocation>
        <location evidence="2">Cell junction</location>
        <location evidence="2">Desmosome</location>
    </subcellularLocation>
    <subcellularLocation>
        <location evidence="1 15">Cell membrane</location>
        <topology evidence="1 15">Single-pass type I membrane protein</topology>
    </subcellularLocation>
</comment>
<dbReference type="Gene3D" id="4.10.900.10">
    <property type="entry name" value="TCF3-CBD (Catenin binding domain)"/>
    <property type="match status" value="1"/>
</dbReference>
<feature type="domain" description="Cadherin" evidence="19">
    <location>
        <begin position="339"/>
        <end position="456"/>
    </location>
</feature>
<dbReference type="InterPro" id="IPR002126">
    <property type="entry name" value="Cadherin-like_dom"/>
</dbReference>
<dbReference type="GO" id="GO:0045296">
    <property type="term" value="F:cadherin binding"/>
    <property type="evidence" value="ECO:0007669"/>
    <property type="project" value="TreeGrafter"/>
</dbReference>
<dbReference type="PRINTS" id="PR00205">
    <property type="entry name" value="CADHERIN"/>
</dbReference>
<evidence type="ECO:0000313" key="21">
    <source>
        <dbReference type="RefSeq" id="XP_013886023.1"/>
    </source>
</evidence>
<evidence type="ECO:0000256" key="8">
    <source>
        <dbReference type="ARBA" id="ARBA00022837"/>
    </source>
</evidence>
<dbReference type="FunFam" id="2.60.40.60:FF:000027">
    <property type="entry name" value="Cadherin 2"/>
    <property type="match status" value="1"/>
</dbReference>
<keyword evidence="4 15" id="KW-0812">Transmembrane</keyword>
<evidence type="ECO:0000256" key="11">
    <source>
        <dbReference type="ARBA" id="ARBA00022989"/>
    </source>
</evidence>
<protein>
    <submittedName>
        <fullName evidence="21">Desmocollin 2-like protein</fullName>
    </submittedName>
</protein>
<organism evidence="20 21">
    <name type="scientific">Austrofundulus limnaeus</name>
    <name type="common">Annual killifish</name>
    <dbReference type="NCBI Taxonomy" id="52670"/>
    <lineage>
        <taxon>Eukaryota</taxon>
        <taxon>Metazoa</taxon>
        <taxon>Chordata</taxon>
        <taxon>Craniata</taxon>
        <taxon>Vertebrata</taxon>
        <taxon>Euteleostomi</taxon>
        <taxon>Actinopterygii</taxon>
        <taxon>Neopterygii</taxon>
        <taxon>Teleostei</taxon>
        <taxon>Neoteleostei</taxon>
        <taxon>Acanthomorphata</taxon>
        <taxon>Ovalentaria</taxon>
        <taxon>Atherinomorphae</taxon>
        <taxon>Cyprinodontiformes</taxon>
        <taxon>Rivulidae</taxon>
        <taxon>Austrofundulus</taxon>
    </lineage>
</organism>
<keyword evidence="13" id="KW-0325">Glycoprotein</keyword>
<dbReference type="SMART" id="SM00112">
    <property type="entry name" value="CA"/>
    <property type="match status" value="4"/>
</dbReference>
<dbReference type="GO" id="GO:0034332">
    <property type="term" value="P:adherens junction organization"/>
    <property type="evidence" value="ECO:0007669"/>
    <property type="project" value="TreeGrafter"/>
</dbReference>
<keyword evidence="20" id="KW-1185">Reference proteome</keyword>
<dbReference type="GO" id="GO:0007156">
    <property type="term" value="P:homophilic cell adhesion via plasma membrane adhesion molecules"/>
    <property type="evidence" value="ECO:0007669"/>
    <property type="project" value="InterPro"/>
</dbReference>
<dbReference type="GO" id="GO:0005509">
    <property type="term" value="F:calcium ion binding"/>
    <property type="evidence" value="ECO:0007669"/>
    <property type="project" value="UniProtKB-UniRule"/>
</dbReference>
<feature type="transmembrane region" description="Helical" evidence="17">
    <location>
        <begin position="667"/>
        <end position="689"/>
    </location>
</feature>
<sequence>MANVLIFTIFLAVLMKSCVESCSLRGSLNALVPQTIPVGYRVAQVKAADCDPSSLRSGDPSFTIRDGAIIALVSVSMASGERTFSVRAQDNSGPGSEMEVHLVCPNPVQTNRKRQELLRRRKRNWQPPPFNILENDAGPFPKYVETIVSDSSVNYSVSYWISGKGVDEYPYDIFQLNKDTGALYVNNPLDRENIAVYTLQVTAKDKASGQLRDRPVYINVNVDDQNDNAPTFVGLQDFTVQEQAKGIIVGKVQATDKDDPNTDHARVRYKILDANSNFVIDPITGVLTTKGDTLDRETQDKYFVLMECRDMKGAPNGLFSTATATVTLSDINDNPPTFTKGYYTASIAENEKDKLLLRIPVEDKDLINTPNWFSKFVITKGNENDNFRIDRDLKTNEGLLYIIKPLDYETTKNVNLQIMVRNEAELNGTSAQWQTAPVNISVIDVDEGPEFIPPILRFPVKENTPNGTIIGTYLALDPETKKSDGITYYKLYDPGMWVNVDKNTGQLKVANTIDRESSLVQDGMYNITVRAVDSTNKAGIGTAILVIEDVNDNQPVIPPNLVLCEDKTDQLSSVLVTAEDKDLNPFSSPFTFQLLPEFKDNWSLEPSNATSAKLKQVKKLPTGVYDVSMVVKDLQGYGEKQTTKVTICQCQNGVCVAKKSAVSLGPMGALALFLPLLLLLLLFLALAFLCKTKGEKVELEDMGYGAGILLPSNTEAPGDEVDSTLMNAPFTGIDQGAKGSIKGSIQNTAWLGNKSMSTIGGHSMHDFGYQQTMTNFQDFSSGQYDQYGGQLLGNGTDSRHFFQDASYLETCRTNELLLQQKVYTLGTEGDERYAEDIVHAYGYEGAGSDAGSVGCCSQIGDPSNLDFLNTLGPKFKTLADVCTKS</sequence>
<evidence type="ECO:0000256" key="3">
    <source>
        <dbReference type="ARBA" id="ARBA00022475"/>
    </source>
</evidence>
<dbReference type="GO" id="GO:0005912">
    <property type="term" value="C:adherens junction"/>
    <property type="evidence" value="ECO:0007669"/>
    <property type="project" value="TreeGrafter"/>
</dbReference>
<keyword evidence="12 17" id="KW-0472">Membrane</keyword>
<dbReference type="GO" id="GO:0007043">
    <property type="term" value="P:cell-cell junction assembly"/>
    <property type="evidence" value="ECO:0007669"/>
    <property type="project" value="TreeGrafter"/>
</dbReference>
<dbReference type="GO" id="GO:0060027">
    <property type="term" value="P:convergent extension involved in gastrulation"/>
    <property type="evidence" value="ECO:0007669"/>
    <property type="project" value="UniProtKB-ARBA"/>
</dbReference>
<dbReference type="InParanoid" id="A0A2I4D1B9"/>
<dbReference type="PANTHER" id="PTHR24027:SF78">
    <property type="entry name" value="CADHERIN-LIKE PROTEIN 26"/>
    <property type="match status" value="1"/>
</dbReference>
<dbReference type="InterPro" id="IPR000233">
    <property type="entry name" value="Cadherin_Y-type_LIR"/>
</dbReference>
<evidence type="ECO:0000256" key="2">
    <source>
        <dbReference type="ARBA" id="ARBA00004568"/>
    </source>
</evidence>
<dbReference type="InterPro" id="IPR027397">
    <property type="entry name" value="Catenin-bd_sf"/>
</dbReference>
<keyword evidence="6 18" id="KW-0732">Signal</keyword>
<evidence type="ECO:0000256" key="6">
    <source>
        <dbReference type="ARBA" id="ARBA00022729"/>
    </source>
</evidence>
<evidence type="ECO:0000256" key="12">
    <source>
        <dbReference type="ARBA" id="ARBA00023136"/>
    </source>
</evidence>
<evidence type="ECO:0000256" key="16">
    <source>
        <dbReference type="RuleBase" id="RU004358"/>
    </source>
</evidence>
<dbReference type="CTD" id="560091"/>
<keyword evidence="10" id="KW-0965">Cell junction</keyword>
<dbReference type="FunFam" id="2.60.40.60:FF:000011">
    <property type="entry name" value="Cadherin 1"/>
    <property type="match status" value="1"/>
</dbReference>
<dbReference type="PROSITE" id="PS00232">
    <property type="entry name" value="CADHERIN_1"/>
    <property type="match status" value="2"/>
</dbReference>
<dbReference type="KEGG" id="alim:106534055"/>
<keyword evidence="3" id="KW-1003">Cell membrane</keyword>
<keyword evidence="5" id="KW-0479">Metal-binding</keyword>
<dbReference type="Pfam" id="PF01049">
    <property type="entry name" value="CADH_Y-type_LIR"/>
    <property type="match status" value="1"/>
</dbReference>
<feature type="domain" description="Cadherin" evidence="19">
    <location>
        <begin position="452"/>
        <end position="557"/>
    </location>
</feature>
<dbReference type="GO" id="GO:0016477">
    <property type="term" value="P:cell migration"/>
    <property type="evidence" value="ECO:0007669"/>
    <property type="project" value="TreeGrafter"/>
</dbReference>
<evidence type="ECO:0000313" key="20">
    <source>
        <dbReference type="Proteomes" id="UP000192220"/>
    </source>
</evidence>
<evidence type="ECO:0000256" key="13">
    <source>
        <dbReference type="ARBA" id="ARBA00023180"/>
    </source>
</evidence>
<dbReference type="PROSITE" id="PS50268">
    <property type="entry name" value="CADHERIN_2"/>
    <property type="match status" value="4"/>
</dbReference>
<name>A0A2I4D1B9_AUSLI</name>
<dbReference type="AlphaFoldDB" id="A0A2I4D1B9"/>
<dbReference type="GO" id="GO:0016342">
    <property type="term" value="C:catenin complex"/>
    <property type="evidence" value="ECO:0007669"/>
    <property type="project" value="TreeGrafter"/>
</dbReference>
<dbReference type="RefSeq" id="XP_013886023.1">
    <property type="nucleotide sequence ID" value="XM_014030569.1"/>
</dbReference>
<keyword evidence="9 15" id="KW-0130">Cell adhesion</keyword>
<keyword evidence="7" id="KW-0677">Repeat</keyword>
<dbReference type="PANTHER" id="PTHR24027">
    <property type="entry name" value="CADHERIN-23"/>
    <property type="match status" value="1"/>
</dbReference>
<dbReference type="FunCoup" id="A0A2I4D1B9">
    <property type="interactions" value="522"/>
</dbReference>
<dbReference type="GO" id="GO:0044331">
    <property type="term" value="P:cell-cell adhesion mediated by cadherin"/>
    <property type="evidence" value="ECO:0007669"/>
    <property type="project" value="TreeGrafter"/>
</dbReference>
<evidence type="ECO:0000256" key="7">
    <source>
        <dbReference type="ARBA" id="ARBA00022737"/>
    </source>
</evidence>
<evidence type="ECO:0000256" key="5">
    <source>
        <dbReference type="ARBA" id="ARBA00022723"/>
    </source>
</evidence>
<dbReference type="FunFam" id="2.60.40.60:FF:000019">
    <property type="entry name" value="Cadherin 2"/>
    <property type="match status" value="1"/>
</dbReference>
<dbReference type="Proteomes" id="UP000192220">
    <property type="component" value="Unplaced"/>
</dbReference>
<accession>A0A2I4D1B9</accession>
<dbReference type="SMART" id="SM01055">
    <property type="entry name" value="Cadherin_pro"/>
    <property type="match status" value="1"/>
</dbReference>
<keyword evidence="8 14" id="KW-0106">Calcium</keyword>
<proteinExistence type="predicted"/>
<evidence type="ECO:0000256" key="17">
    <source>
        <dbReference type="SAM" id="Phobius"/>
    </source>
</evidence>
<dbReference type="STRING" id="52670.A0A2I4D1B9"/>
<evidence type="ECO:0000256" key="9">
    <source>
        <dbReference type="ARBA" id="ARBA00022889"/>
    </source>
</evidence>
<dbReference type="InterPro" id="IPR014868">
    <property type="entry name" value="Cadherin_pro_dom"/>
</dbReference>
<dbReference type="InterPro" id="IPR009122">
    <property type="entry name" value="Desmosomal_cadherin"/>
</dbReference>
<dbReference type="FunFam" id="2.60.40.60:FF:000068">
    <property type="entry name" value="Desmoglein 1"/>
    <property type="match status" value="1"/>
</dbReference>
<evidence type="ECO:0000256" key="1">
    <source>
        <dbReference type="ARBA" id="ARBA00004251"/>
    </source>
</evidence>
<feature type="chain" id="PRO_5014192497" evidence="18">
    <location>
        <begin position="22"/>
        <end position="885"/>
    </location>
</feature>
<gene>
    <name evidence="21" type="primary">dsc2l</name>
</gene>